<sequence length="164" mass="18471">MLDSDTACLLARYNDWADRTLFDALENVPMHEIVGPSNTLFGSILATLNHNYQVDLIWHAHLTGRRHGFSSRRDLLCPTLPALVAAQCDANEWLIEWVDGQDAASLAETVSFEFVSGRAGQMARGAMLLHLYNHKTYHRGWVCQMLFELGVTPPETDLPVYLSR</sequence>
<dbReference type="PANTHER" id="PTHR37302">
    <property type="entry name" value="SLR1116 PROTEIN"/>
    <property type="match status" value="1"/>
</dbReference>
<proteinExistence type="inferred from homology"/>
<feature type="binding site" evidence="3">
    <location>
        <position position="50"/>
    </location>
    <ligand>
        <name>a divalent metal cation</name>
        <dbReference type="ChEBI" id="CHEBI:60240"/>
    </ligand>
</feature>
<name>A0A6P2N055_BURL3</name>
<dbReference type="EMBL" id="CABVPW010000020">
    <property type="protein sequence ID" value="VWB87549.1"/>
    <property type="molecule type" value="Genomic_DNA"/>
</dbReference>
<accession>A0A6P2N055</accession>
<gene>
    <name evidence="4" type="ORF">BLA23254_04141</name>
</gene>
<protein>
    <submittedName>
        <fullName evidence="4">DNA damage-inducible protein DinB</fullName>
    </submittedName>
</protein>
<dbReference type="InterPro" id="IPR007837">
    <property type="entry name" value="DinB"/>
</dbReference>
<evidence type="ECO:0000313" key="5">
    <source>
        <dbReference type="Proteomes" id="UP000494218"/>
    </source>
</evidence>
<dbReference type="Proteomes" id="UP000494218">
    <property type="component" value="Unassembled WGS sequence"/>
</dbReference>
<dbReference type="InterPro" id="IPR034660">
    <property type="entry name" value="DinB/YfiT-like"/>
</dbReference>
<organism evidence="4 5">
    <name type="scientific">Burkholderia lata (strain ATCC 17760 / DSM 23089 / LMG 22485 / NCIMB 9086 / R18194 / 383)</name>
    <dbReference type="NCBI Taxonomy" id="482957"/>
    <lineage>
        <taxon>Bacteria</taxon>
        <taxon>Pseudomonadati</taxon>
        <taxon>Pseudomonadota</taxon>
        <taxon>Betaproteobacteria</taxon>
        <taxon>Burkholderiales</taxon>
        <taxon>Burkholderiaceae</taxon>
        <taxon>Burkholderia</taxon>
        <taxon>Burkholderia cepacia complex</taxon>
    </lineage>
</organism>
<dbReference type="Pfam" id="PF05163">
    <property type="entry name" value="DinB"/>
    <property type="match status" value="1"/>
</dbReference>
<feature type="binding site" evidence="3">
    <location>
        <position position="138"/>
    </location>
    <ligand>
        <name>a divalent metal cation</name>
        <dbReference type="ChEBI" id="CHEBI:60240"/>
    </ligand>
</feature>
<dbReference type="SUPFAM" id="SSF109854">
    <property type="entry name" value="DinB/YfiT-like putative metalloenzymes"/>
    <property type="match status" value="1"/>
</dbReference>
<reference evidence="4 5" key="1">
    <citation type="submission" date="2019-09" db="EMBL/GenBank/DDBJ databases">
        <authorList>
            <person name="Depoorter E."/>
        </authorList>
    </citation>
    <scope>NUCLEOTIDE SEQUENCE [LARGE SCALE GENOMIC DNA]</scope>
    <source>
        <strain evidence="4">LMG 23254</strain>
    </source>
</reference>
<evidence type="ECO:0000256" key="1">
    <source>
        <dbReference type="ARBA" id="ARBA00008635"/>
    </source>
</evidence>
<dbReference type="AlphaFoldDB" id="A0A6P2N055"/>
<dbReference type="RefSeq" id="WP_175032864.1">
    <property type="nucleotide sequence ID" value="NZ_CABVPW010000020.1"/>
</dbReference>
<evidence type="ECO:0000256" key="3">
    <source>
        <dbReference type="PIRSR" id="PIRSR607837-1"/>
    </source>
</evidence>
<evidence type="ECO:0000256" key="2">
    <source>
        <dbReference type="ARBA" id="ARBA00022723"/>
    </source>
</evidence>
<feature type="binding site" evidence="3">
    <location>
        <position position="134"/>
    </location>
    <ligand>
        <name>a divalent metal cation</name>
        <dbReference type="ChEBI" id="CHEBI:60240"/>
    </ligand>
</feature>
<dbReference type="GO" id="GO:0046872">
    <property type="term" value="F:metal ion binding"/>
    <property type="evidence" value="ECO:0007669"/>
    <property type="project" value="UniProtKB-KW"/>
</dbReference>
<dbReference type="Gene3D" id="1.20.120.450">
    <property type="entry name" value="dinb family like domain"/>
    <property type="match status" value="1"/>
</dbReference>
<dbReference type="PANTHER" id="PTHR37302:SF1">
    <property type="entry name" value="PROTEIN DINB"/>
    <property type="match status" value="1"/>
</dbReference>
<evidence type="ECO:0000313" key="4">
    <source>
        <dbReference type="EMBL" id="VWB87549.1"/>
    </source>
</evidence>
<comment type="similarity">
    <text evidence="1">Belongs to the DinB family.</text>
</comment>
<keyword evidence="2 3" id="KW-0479">Metal-binding</keyword>